<protein>
    <submittedName>
        <fullName evidence="3">Putative ABC transport system permease protein</fullName>
    </submittedName>
</protein>
<dbReference type="RefSeq" id="WP_090185939.1">
    <property type="nucleotide sequence ID" value="NZ_FOTF01000003.1"/>
</dbReference>
<dbReference type="STRING" id="195913.SAMN04488004_103224"/>
<evidence type="ECO:0000313" key="4">
    <source>
        <dbReference type="Proteomes" id="UP000199550"/>
    </source>
</evidence>
<dbReference type="PANTHER" id="PTHR43738">
    <property type="entry name" value="ABC TRANSPORTER, MEMBRANE PROTEIN"/>
    <property type="match status" value="1"/>
</dbReference>
<evidence type="ECO:0000313" key="3">
    <source>
        <dbReference type="EMBL" id="SFK88448.1"/>
    </source>
</evidence>
<dbReference type="InterPro" id="IPR051125">
    <property type="entry name" value="ABC-4/HrtB_transporter"/>
</dbReference>
<proteinExistence type="predicted"/>
<feature type="region of interest" description="Disordered" evidence="1">
    <location>
        <begin position="159"/>
        <end position="182"/>
    </location>
</feature>
<name>A0A1I4D4F0_9RHOB</name>
<keyword evidence="2" id="KW-1133">Transmembrane helix</keyword>
<feature type="compositionally biased region" description="Basic and acidic residues" evidence="1">
    <location>
        <begin position="159"/>
        <end position="169"/>
    </location>
</feature>
<feature type="transmembrane region" description="Helical" evidence="2">
    <location>
        <begin position="373"/>
        <end position="395"/>
    </location>
</feature>
<dbReference type="EMBL" id="FOTF01000003">
    <property type="protein sequence ID" value="SFK88448.1"/>
    <property type="molecule type" value="Genomic_DNA"/>
</dbReference>
<organism evidence="3 4">
    <name type="scientific">Loktanella salsilacus</name>
    <dbReference type="NCBI Taxonomy" id="195913"/>
    <lineage>
        <taxon>Bacteria</taxon>
        <taxon>Pseudomonadati</taxon>
        <taxon>Pseudomonadota</taxon>
        <taxon>Alphaproteobacteria</taxon>
        <taxon>Rhodobacterales</taxon>
        <taxon>Roseobacteraceae</taxon>
        <taxon>Loktanella</taxon>
    </lineage>
</organism>
<gene>
    <name evidence="3" type="ORF">SAMN04488004_103224</name>
</gene>
<accession>A0A1I4D4F0</accession>
<sequence>MNPFPIVLALWRRTRVTSALFLLLIAISIALGVAIIAQERGLRTGSARASDPFDLIVAAPGSRTEILFNVVYLRPSAVELIPAETLADILADPVPAFAAPIAFGDNAEGFPIVGTTTDMLHHLASDGVIDGAMWAREEEAIIGASLPFAIGQTIHSAHGDGDIAGHDDAHDDDDADSHGGLRVVGRMPKTGTAWDSAVLVPIEYSWSTHALLAGDPGVPGVLEPGDALGPVPAVVLDTEKLVDAYGLRTRWQTDATTAFFPAEALSEIYAYMGDVRRIMSALTTATQALVIAAILSGVVALMQLYSARLALLRALGATRGYVFAVMWVYVMGLIAGGAALGLAGGTLTARAITALFASETGLTLTTRLGLEELRLVALVVVLGAVLAVLPALLLFRKPAVHYLR</sequence>
<dbReference type="Proteomes" id="UP000199550">
    <property type="component" value="Unassembled WGS sequence"/>
</dbReference>
<keyword evidence="2" id="KW-0472">Membrane</keyword>
<keyword evidence="4" id="KW-1185">Reference proteome</keyword>
<evidence type="ECO:0000256" key="1">
    <source>
        <dbReference type="SAM" id="MobiDB-lite"/>
    </source>
</evidence>
<reference evidence="4" key="1">
    <citation type="submission" date="2016-10" db="EMBL/GenBank/DDBJ databases">
        <authorList>
            <person name="Varghese N."/>
            <person name="Submissions S."/>
        </authorList>
    </citation>
    <scope>NUCLEOTIDE SEQUENCE [LARGE SCALE GENOMIC DNA]</scope>
    <source>
        <strain evidence="4">DSM 16199</strain>
    </source>
</reference>
<dbReference type="OrthoDB" id="9784014at2"/>
<feature type="transmembrane region" description="Helical" evidence="2">
    <location>
        <begin position="326"/>
        <end position="353"/>
    </location>
</feature>
<evidence type="ECO:0000256" key="2">
    <source>
        <dbReference type="SAM" id="Phobius"/>
    </source>
</evidence>
<feature type="transmembrane region" description="Helical" evidence="2">
    <location>
        <begin position="285"/>
        <end position="305"/>
    </location>
</feature>
<keyword evidence="2" id="KW-0812">Transmembrane</keyword>
<dbReference type="AlphaFoldDB" id="A0A1I4D4F0"/>
<dbReference type="PANTHER" id="PTHR43738:SF2">
    <property type="entry name" value="ABC TRANSPORTER PERMEASE"/>
    <property type="match status" value="1"/>
</dbReference>